<dbReference type="Proteomes" id="UP000828390">
    <property type="component" value="Unassembled WGS sequence"/>
</dbReference>
<sequence>MQPLDKRVFGPLKQQWYKTVRKHNREQPGVTINKIHFAEKLKICYNDFYKPSTVVISFRSSGIYPVNRAVIVDAQLKTNYTFSEPIEKKSDKNNEDLGQEKGAVDVHEKVFHVFESVLSTPVTRKYEQRINEKYDVTGVFRVYDKYKLLKSKVKPRETADDVEPSTSSSTNQAGLNERNFNIVSDFSDKL</sequence>
<gene>
    <name evidence="2" type="ORF">DPMN_154845</name>
</gene>
<feature type="region of interest" description="Disordered" evidence="1">
    <location>
        <begin position="154"/>
        <end position="176"/>
    </location>
</feature>
<reference evidence="2" key="2">
    <citation type="submission" date="2020-11" db="EMBL/GenBank/DDBJ databases">
        <authorList>
            <person name="McCartney M.A."/>
            <person name="Auch B."/>
            <person name="Kono T."/>
            <person name="Mallez S."/>
            <person name="Becker A."/>
            <person name="Gohl D.M."/>
            <person name="Silverstein K.A.T."/>
            <person name="Koren S."/>
            <person name="Bechman K.B."/>
            <person name="Herman A."/>
            <person name="Abrahante J.E."/>
            <person name="Garbe J."/>
        </authorList>
    </citation>
    <scope>NUCLEOTIDE SEQUENCE</scope>
    <source>
        <strain evidence="2">Duluth1</strain>
        <tissue evidence="2">Whole animal</tissue>
    </source>
</reference>
<comment type="caution">
    <text evidence="2">The sequence shown here is derived from an EMBL/GenBank/DDBJ whole genome shotgun (WGS) entry which is preliminary data.</text>
</comment>
<evidence type="ECO:0000256" key="1">
    <source>
        <dbReference type="SAM" id="MobiDB-lite"/>
    </source>
</evidence>
<proteinExistence type="predicted"/>
<organism evidence="2 3">
    <name type="scientific">Dreissena polymorpha</name>
    <name type="common">Zebra mussel</name>
    <name type="synonym">Mytilus polymorpha</name>
    <dbReference type="NCBI Taxonomy" id="45954"/>
    <lineage>
        <taxon>Eukaryota</taxon>
        <taxon>Metazoa</taxon>
        <taxon>Spiralia</taxon>
        <taxon>Lophotrochozoa</taxon>
        <taxon>Mollusca</taxon>
        <taxon>Bivalvia</taxon>
        <taxon>Autobranchia</taxon>
        <taxon>Heteroconchia</taxon>
        <taxon>Euheterodonta</taxon>
        <taxon>Imparidentia</taxon>
        <taxon>Neoheterodontei</taxon>
        <taxon>Myida</taxon>
        <taxon>Dreissenoidea</taxon>
        <taxon>Dreissenidae</taxon>
        <taxon>Dreissena</taxon>
    </lineage>
</organism>
<evidence type="ECO:0000313" key="2">
    <source>
        <dbReference type="EMBL" id="KAH3801198.1"/>
    </source>
</evidence>
<dbReference type="EMBL" id="JAIWYP010000007">
    <property type="protein sequence ID" value="KAH3801198.1"/>
    <property type="molecule type" value="Genomic_DNA"/>
</dbReference>
<reference evidence="2" key="1">
    <citation type="journal article" date="2019" name="bioRxiv">
        <title>The Genome of the Zebra Mussel, Dreissena polymorpha: A Resource for Invasive Species Research.</title>
        <authorList>
            <person name="McCartney M.A."/>
            <person name="Auch B."/>
            <person name="Kono T."/>
            <person name="Mallez S."/>
            <person name="Zhang Y."/>
            <person name="Obille A."/>
            <person name="Becker A."/>
            <person name="Abrahante J.E."/>
            <person name="Garbe J."/>
            <person name="Badalamenti J.P."/>
            <person name="Herman A."/>
            <person name="Mangelson H."/>
            <person name="Liachko I."/>
            <person name="Sullivan S."/>
            <person name="Sone E.D."/>
            <person name="Koren S."/>
            <person name="Silverstein K.A.T."/>
            <person name="Beckman K.B."/>
            <person name="Gohl D.M."/>
        </authorList>
    </citation>
    <scope>NUCLEOTIDE SEQUENCE</scope>
    <source>
        <strain evidence="2">Duluth1</strain>
        <tissue evidence="2">Whole animal</tissue>
    </source>
</reference>
<dbReference type="AlphaFoldDB" id="A0A9D4JAB9"/>
<protein>
    <submittedName>
        <fullName evidence="2">Uncharacterized protein</fullName>
    </submittedName>
</protein>
<feature type="compositionally biased region" description="Polar residues" evidence="1">
    <location>
        <begin position="164"/>
        <end position="176"/>
    </location>
</feature>
<accession>A0A9D4JAB9</accession>
<evidence type="ECO:0000313" key="3">
    <source>
        <dbReference type="Proteomes" id="UP000828390"/>
    </source>
</evidence>
<name>A0A9D4JAB9_DREPO</name>
<keyword evidence="3" id="KW-1185">Reference proteome</keyword>